<dbReference type="Proteomes" id="UP000001514">
    <property type="component" value="Unassembled WGS sequence"/>
</dbReference>
<proteinExistence type="predicted"/>
<dbReference type="OrthoDB" id="549353at2759"/>
<dbReference type="PANTHER" id="PTHR14379:SF6">
    <property type="entry name" value="EMB|CAB71880.1"/>
    <property type="match status" value="1"/>
</dbReference>
<dbReference type="GO" id="GO:0010468">
    <property type="term" value="P:regulation of gene expression"/>
    <property type="evidence" value="ECO:0007669"/>
    <property type="project" value="InterPro"/>
</dbReference>
<keyword evidence="1" id="KW-1133">Transmembrane helix</keyword>
<reference evidence="3 4" key="1">
    <citation type="journal article" date="2011" name="Science">
        <title>The Selaginella genome identifies genetic changes associated with the evolution of vascular plants.</title>
        <authorList>
            <person name="Banks J.A."/>
            <person name="Nishiyama T."/>
            <person name="Hasebe M."/>
            <person name="Bowman J.L."/>
            <person name="Gribskov M."/>
            <person name="dePamphilis C."/>
            <person name="Albert V.A."/>
            <person name="Aono N."/>
            <person name="Aoyama T."/>
            <person name="Ambrose B.A."/>
            <person name="Ashton N.W."/>
            <person name="Axtell M.J."/>
            <person name="Barker E."/>
            <person name="Barker M.S."/>
            <person name="Bennetzen J.L."/>
            <person name="Bonawitz N.D."/>
            <person name="Chapple C."/>
            <person name="Cheng C."/>
            <person name="Correa L.G."/>
            <person name="Dacre M."/>
            <person name="DeBarry J."/>
            <person name="Dreyer I."/>
            <person name="Elias M."/>
            <person name="Engstrom E.M."/>
            <person name="Estelle M."/>
            <person name="Feng L."/>
            <person name="Finet C."/>
            <person name="Floyd S.K."/>
            <person name="Frommer W.B."/>
            <person name="Fujita T."/>
            <person name="Gramzow L."/>
            <person name="Gutensohn M."/>
            <person name="Harholt J."/>
            <person name="Hattori M."/>
            <person name="Heyl A."/>
            <person name="Hirai T."/>
            <person name="Hiwatashi Y."/>
            <person name="Ishikawa M."/>
            <person name="Iwata M."/>
            <person name="Karol K.G."/>
            <person name="Koehler B."/>
            <person name="Kolukisaoglu U."/>
            <person name="Kubo M."/>
            <person name="Kurata T."/>
            <person name="Lalonde S."/>
            <person name="Li K."/>
            <person name="Li Y."/>
            <person name="Litt A."/>
            <person name="Lyons E."/>
            <person name="Manning G."/>
            <person name="Maruyama T."/>
            <person name="Michael T.P."/>
            <person name="Mikami K."/>
            <person name="Miyazaki S."/>
            <person name="Morinaga S."/>
            <person name="Murata T."/>
            <person name="Mueller-Roeber B."/>
            <person name="Nelson D.R."/>
            <person name="Obara M."/>
            <person name="Oguri Y."/>
            <person name="Olmstead R.G."/>
            <person name="Onodera N."/>
            <person name="Petersen B.L."/>
            <person name="Pils B."/>
            <person name="Prigge M."/>
            <person name="Rensing S.A."/>
            <person name="Riano-Pachon D.M."/>
            <person name="Roberts A.W."/>
            <person name="Sato Y."/>
            <person name="Scheller H.V."/>
            <person name="Schulz B."/>
            <person name="Schulz C."/>
            <person name="Shakirov E.V."/>
            <person name="Shibagaki N."/>
            <person name="Shinohara N."/>
            <person name="Shippen D.E."/>
            <person name="Soerensen I."/>
            <person name="Sotooka R."/>
            <person name="Sugimoto N."/>
            <person name="Sugita M."/>
            <person name="Sumikawa N."/>
            <person name="Tanurdzic M."/>
            <person name="Theissen G."/>
            <person name="Ulvskov P."/>
            <person name="Wakazuki S."/>
            <person name="Weng J.K."/>
            <person name="Willats W.W."/>
            <person name="Wipf D."/>
            <person name="Wolf P.G."/>
            <person name="Yang L."/>
            <person name="Zimmer A.D."/>
            <person name="Zhu Q."/>
            <person name="Mitros T."/>
            <person name="Hellsten U."/>
            <person name="Loque D."/>
            <person name="Otillar R."/>
            <person name="Salamov A."/>
            <person name="Schmutz J."/>
            <person name="Shapiro H."/>
            <person name="Lindquist E."/>
            <person name="Lucas S."/>
            <person name="Rokhsar D."/>
            <person name="Grigoriev I.V."/>
        </authorList>
    </citation>
    <scope>NUCLEOTIDE SEQUENCE [LARGE SCALE GENOMIC DNA]</scope>
</reference>
<dbReference type="InParanoid" id="D8RTA4"/>
<dbReference type="GO" id="GO:0005777">
    <property type="term" value="C:peroxisome"/>
    <property type="evidence" value="ECO:0007669"/>
    <property type="project" value="InterPro"/>
</dbReference>
<name>D8RTA4_SELML</name>
<keyword evidence="1" id="KW-0472">Membrane</keyword>
<keyword evidence="4" id="KW-1185">Reference proteome</keyword>
<dbReference type="STRING" id="88036.D8RTA4"/>
<dbReference type="CDD" id="cd10910">
    <property type="entry name" value="PIN_limkain_b1_N_like"/>
    <property type="match status" value="1"/>
</dbReference>
<dbReference type="Pfam" id="PF01936">
    <property type="entry name" value="NYN"/>
    <property type="match status" value="1"/>
</dbReference>
<evidence type="ECO:0000313" key="3">
    <source>
        <dbReference type="EMBL" id="EFJ24647.1"/>
    </source>
</evidence>
<dbReference type="InterPro" id="IPR021139">
    <property type="entry name" value="NYN"/>
</dbReference>
<organism evidence="4">
    <name type="scientific">Selaginella moellendorffii</name>
    <name type="common">Spikemoss</name>
    <dbReference type="NCBI Taxonomy" id="88036"/>
    <lineage>
        <taxon>Eukaryota</taxon>
        <taxon>Viridiplantae</taxon>
        <taxon>Streptophyta</taxon>
        <taxon>Embryophyta</taxon>
        <taxon>Tracheophyta</taxon>
        <taxon>Lycopodiopsida</taxon>
        <taxon>Selaginellales</taxon>
        <taxon>Selaginellaceae</taxon>
        <taxon>Selaginella</taxon>
    </lineage>
</organism>
<keyword evidence="1" id="KW-0812">Transmembrane</keyword>
<feature type="non-terminal residue" evidence="3">
    <location>
        <position position="152"/>
    </location>
</feature>
<feature type="domain" description="NYN" evidence="2">
    <location>
        <begin position="1"/>
        <end position="143"/>
    </location>
</feature>
<dbReference type="InterPro" id="IPR024768">
    <property type="entry name" value="Marf1"/>
</dbReference>
<dbReference type="KEGG" id="smo:SELMODRAFT_57723"/>
<dbReference type="Gene3D" id="3.40.50.1010">
    <property type="entry name" value="5'-nuclease"/>
    <property type="match status" value="1"/>
</dbReference>
<dbReference type="Gramene" id="EFJ24647">
    <property type="protein sequence ID" value="EFJ24647"/>
    <property type="gene ID" value="SELMODRAFT_57723"/>
</dbReference>
<feature type="non-terminal residue" evidence="3">
    <location>
        <position position="1"/>
    </location>
</feature>
<evidence type="ECO:0000313" key="4">
    <source>
        <dbReference type="Proteomes" id="UP000001514"/>
    </source>
</evidence>
<dbReference type="GO" id="GO:0004540">
    <property type="term" value="F:RNA nuclease activity"/>
    <property type="evidence" value="ECO:0007669"/>
    <property type="project" value="InterPro"/>
</dbReference>
<dbReference type="AlphaFoldDB" id="D8RTA4"/>
<protein>
    <recommendedName>
        <fullName evidence="2">NYN domain-containing protein</fullName>
    </recommendedName>
</protein>
<feature type="transmembrane region" description="Helical" evidence="1">
    <location>
        <begin position="122"/>
        <end position="145"/>
    </location>
</feature>
<gene>
    <name evidence="3" type="ORF">SELMODRAFT_57723</name>
</gene>
<dbReference type="EMBL" id="GL377589">
    <property type="protein sequence ID" value="EFJ24647.1"/>
    <property type="molecule type" value="Genomic_DNA"/>
</dbReference>
<accession>D8RTA4</accession>
<dbReference type="eggNOG" id="ENOG502QT74">
    <property type="taxonomic scope" value="Eukaryota"/>
</dbReference>
<dbReference type="OMA" id="RMLMHEN"/>
<evidence type="ECO:0000256" key="1">
    <source>
        <dbReference type="SAM" id="Phobius"/>
    </source>
</evidence>
<sequence length="152" mass="16697">KIGVWWDFENCNVPYGIDAHRVGLNIVSGLRSSGFKGPVSISGYGDMLQLSRCVQESLSATGIRLHHVPSGGKESESSDRALLMDLILWTIENPPPAHLFLISGDRDFSTALHKLRMRNYNVLLACPAGAYISPSLLGAASRVWYWNSLVRG</sequence>
<evidence type="ECO:0000259" key="2">
    <source>
        <dbReference type="Pfam" id="PF01936"/>
    </source>
</evidence>
<dbReference type="PANTHER" id="PTHR14379">
    <property type="entry name" value="LIMKAIN B LKAP"/>
    <property type="match status" value="1"/>
</dbReference>
<dbReference type="HOGENOM" id="CLU_087414_2_1_1"/>